<accession>A0AAV8UFA7</accession>
<feature type="coiled-coil region" evidence="8">
    <location>
        <begin position="249"/>
        <end position="279"/>
    </location>
</feature>
<dbReference type="NCBIfam" id="NF041083">
    <property type="entry name" value="thermosome_beta"/>
    <property type="match status" value="1"/>
</dbReference>
<dbReference type="Pfam" id="PF00118">
    <property type="entry name" value="Cpn60_TCP1"/>
    <property type="match status" value="1"/>
</dbReference>
<evidence type="ECO:0000256" key="5">
    <source>
        <dbReference type="ARBA" id="ARBA00022840"/>
    </source>
</evidence>
<evidence type="ECO:0008006" key="11">
    <source>
        <dbReference type="Google" id="ProtNLM"/>
    </source>
</evidence>
<dbReference type="GO" id="GO:0005737">
    <property type="term" value="C:cytoplasm"/>
    <property type="evidence" value="ECO:0007669"/>
    <property type="project" value="UniProtKB-SubCell"/>
</dbReference>
<keyword evidence="5 7" id="KW-0067">ATP-binding</keyword>
<evidence type="ECO:0000256" key="4">
    <source>
        <dbReference type="ARBA" id="ARBA00022741"/>
    </source>
</evidence>
<dbReference type="InterPro" id="IPR002423">
    <property type="entry name" value="Cpn60/GroEL/TCP-1"/>
</dbReference>
<evidence type="ECO:0000256" key="2">
    <source>
        <dbReference type="ARBA" id="ARBA00008020"/>
    </source>
</evidence>
<dbReference type="GO" id="GO:0051082">
    <property type="term" value="F:unfolded protein binding"/>
    <property type="evidence" value="ECO:0007669"/>
    <property type="project" value="InterPro"/>
</dbReference>
<dbReference type="InterPro" id="IPR012722">
    <property type="entry name" value="Chap_CCT_zeta"/>
</dbReference>
<dbReference type="PROSITE" id="PS00750">
    <property type="entry name" value="TCP1_1"/>
    <property type="match status" value="1"/>
</dbReference>
<dbReference type="GO" id="GO:0016887">
    <property type="term" value="F:ATP hydrolysis activity"/>
    <property type="evidence" value="ECO:0007669"/>
    <property type="project" value="InterPro"/>
</dbReference>
<gene>
    <name evidence="9" type="ORF">NDN08_004969</name>
</gene>
<dbReference type="CDD" id="cd03342">
    <property type="entry name" value="TCP1_zeta"/>
    <property type="match status" value="1"/>
</dbReference>
<dbReference type="InterPro" id="IPR027410">
    <property type="entry name" value="TCP-1-like_intermed_sf"/>
</dbReference>
<dbReference type="PRINTS" id="PR00304">
    <property type="entry name" value="TCOMPLEXTCP1"/>
</dbReference>
<organism evidence="9 10">
    <name type="scientific">Rhodosorus marinus</name>
    <dbReference type="NCBI Taxonomy" id="101924"/>
    <lineage>
        <taxon>Eukaryota</taxon>
        <taxon>Rhodophyta</taxon>
        <taxon>Stylonematophyceae</taxon>
        <taxon>Stylonematales</taxon>
        <taxon>Stylonemataceae</taxon>
        <taxon>Rhodosorus</taxon>
    </lineage>
</organism>
<name>A0AAV8UFA7_9RHOD</name>
<comment type="subcellular location">
    <subcellularLocation>
        <location evidence="1">Cytoplasm</location>
    </subcellularLocation>
</comment>
<keyword evidence="8" id="KW-0175">Coiled coil</keyword>
<protein>
    <recommendedName>
        <fullName evidence="11">T-complex protein 1 subunit zeta</fullName>
    </recommendedName>
</protein>
<keyword evidence="10" id="KW-1185">Reference proteome</keyword>
<dbReference type="SUPFAM" id="SSF52029">
    <property type="entry name" value="GroEL apical domain-like"/>
    <property type="match status" value="1"/>
</dbReference>
<dbReference type="Gene3D" id="3.30.260.10">
    <property type="entry name" value="TCP-1-like chaperonin intermediate domain"/>
    <property type="match status" value="1"/>
</dbReference>
<proteinExistence type="inferred from homology"/>
<keyword evidence="3" id="KW-0963">Cytoplasm</keyword>
<dbReference type="InterPro" id="IPR053374">
    <property type="entry name" value="TCP-1_chaperonin"/>
</dbReference>
<dbReference type="FunFam" id="1.10.560.10:FF:000038">
    <property type="entry name" value="Chaperonin containing TCP1 subunit 6B"/>
    <property type="match status" value="1"/>
</dbReference>
<comment type="similarity">
    <text evidence="2 7">Belongs to the TCP-1 chaperonin family.</text>
</comment>
<dbReference type="Gene3D" id="3.50.7.10">
    <property type="entry name" value="GroEL"/>
    <property type="match status" value="1"/>
</dbReference>
<dbReference type="EMBL" id="JAMWBK010000012">
    <property type="protein sequence ID" value="KAJ8901109.1"/>
    <property type="molecule type" value="Genomic_DNA"/>
</dbReference>
<dbReference type="InterPro" id="IPR027409">
    <property type="entry name" value="GroEL-like_apical_dom_sf"/>
</dbReference>
<comment type="caution">
    <text evidence="9">The sequence shown here is derived from an EMBL/GenBank/DDBJ whole genome shotgun (WGS) entry which is preliminary data.</text>
</comment>
<dbReference type="PANTHER" id="PTHR11353">
    <property type="entry name" value="CHAPERONIN"/>
    <property type="match status" value="1"/>
</dbReference>
<dbReference type="SUPFAM" id="SSF48592">
    <property type="entry name" value="GroEL equatorial domain-like"/>
    <property type="match status" value="1"/>
</dbReference>
<evidence type="ECO:0000256" key="6">
    <source>
        <dbReference type="ARBA" id="ARBA00023186"/>
    </source>
</evidence>
<dbReference type="Gene3D" id="1.10.560.10">
    <property type="entry name" value="GroEL-like equatorial domain"/>
    <property type="match status" value="1"/>
</dbReference>
<dbReference type="GO" id="GO:0140662">
    <property type="term" value="F:ATP-dependent protein folding chaperone"/>
    <property type="evidence" value="ECO:0007669"/>
    <property type="project" value="InterPro"/>
</dbReference>
<dbReference type="NCBIfam" id="TIGR02347">
    <property type="entry name" value="chap_CCT_zeta"/>
    <property type="match status" value="1"/>
</dbReference>
<dbReference type="Proteomes" id="UP001157974">
    <property type="component" value="Unassembled WGS sequence"/>
</dbReference>
<dbReference type="InterPro" id="IPR002194">
    <property type="entry name" value="Chaperonin_TCP-1_CS"/>
</dbReference>
<dbReference type="GO" id="GO:0005524">
    <property type="term" value="F:ATP binding"/>
    <property type="evidence" value="ECO:0007669"/>
    <property type="project" value="UniProtKB-KW"/>
</dbReference>
<dbReference type="SUPFAM" id="SSF54849">
    <property type="entry name" value="GroEL-intermediate domain like"/>
    <property type="match status" value="1"/>
</dbReference>
<dbReference type="FunFam" id="3.50.7.10:FF:000004">
    <property type="entry name" value="T-complex protein 1 subunit zeta"/>
    <property type="match status" value="1"/>
</dbReference>
<dbReference type="InterPro" id="IPR027413">
    <property type="entry name" value="GROEL-like_equatorial_sf"/>
</dbReference>
<evidence type="ECO:0000256" key="7">
    <source>
        <dbReference type="RuleBase" id="RU004187"/>
    </source>
</evidence>
<keyword evidence="4 7" id="KW-0547">Nucleotide-binding</keyword>
<dbReference type="FunFam" id="1.10.560.10:FF:000058">
    <property type="entry name" value="T-complex protein 1 subunit zeta"/>
    <property type="match status" value="1"/>
</dbReference>
<dbReference type="AlphaFoldDB" id="A0AAV8UFA7"/>
<reference evidence="9 10" key="1">
    <citation type="journal article" date="2023" name="Nat. Commun.">
        <title>Origin of minicircular mitochondrial genomes in red algae.</title>
        <authorList>
            <person name="Lee Y."/>
            <person name="Cho C.H."/>
            <person name="Lee Y.M."/>
            <person name="Park S.I."/>
            <person name="Yang J.H."/>
            <person name="West J.A."/>
            <person name="Bhattacharya D."/>
            <person name="Yoon H.S."/>
        </authorList>
    </citation>
    <scope>NUCLEOTIDE SEQUENCE [LARGE SCALE GENOMIC DNA]</scope>
    <source>
        <strain evidence="9 10">CCMP1338</strain>
        <tissue evidence="9">Whole cell</tissue>
    </source>
</reference>
<evidence type="ECO:0000256" key="8">
    <source>
        <dbReference type="SAM" id="Coils"/>
    </source>
</evidence>
<evidence type="ECO:0000313" key="10">
    <source>
        <dbReference type="Proteomes" id="UP001157974"/>
    </source>
</evidence>
<evidence type="ECO:0000256" key="3">
    <source>
        <dbReference type="ARBA" id="ARBA00022490"/>
    </source>
</evidence>
<evidence type="ECO:0000313" key="9">
    <source>
        <dbReference type="EMBL" id="KAJ8901109.1"/>
    </source>
</evidence>
<sequence>MSVQLINPGAEVTRRGLALHTTISAAKGLQDVLRSNLGPKGTIKMLVSGAGDIKITKDGNVLLNEMQIQNPTASMIARTATAQDDVCGDGTTSTVLIIGELLKQAERYLVEGLHPRSVTDGFDLAREELSRWIDETALERKIDRELLVEIARCSLATKVVSDFATVLSEIVTDAVLTIQREGQPLDLHMVEIMAMEHRTSKESRLVKGLVLDHGGRHPDMPKKVTDAFILTCNVGLEYEKSEVQAGFFYSNAEQREKLLEAERQAVDDKVNKIIALKKQVCDDSGKGFVVMNQKGIDPNSLDLLAREGILALRRAKRRNMERLTLACGGVAVNSVDHLTPDVLGFAGVVYEQVLGDDKFTFVEEVENPYSCTIMLKGPNRHTIVQVRDAIRDGLRAVKNTIEDGRVLPGAGAFEVSAWKHLQEYSKTVSGKAKIGVLAYGDALLVIPKTLAQNCGFDQQDAIIKLQEEHIKGNVVGLDLASGEPMDPVATAVFDGYTVKKQLIGLSSVIATQLLLVDEILRAGRDVNKQ</sequence>
<keyword evidence="6 7" id="KW-0143">Chaperone</keyword>
<dbReference type="FunFam" id="3.30.260.10:FF:000017">
    <property type="entry name" value="T-complex protein 1 subunit zeta"/>
    <property type="match status" value="1"/>
</dbReference>
<evidence type="ECO:0000256" key="1">
    <source>
        <dbReference type="ARBA" id="ARBA00004496"/>
    </source>
</evidence>
<dbReference type="PROSITE" id="PS00751">
    <property type="entry name" value="TCP1_2"/>
    <property type="match status" value="1"/>
</dbReference>
<dbReference type="InterPro" id="IPR017998">
    <property type="entry name" value="Chaperone_TCP-1"/>
</dbReference>